<dbReference type="InterPro" id="IPR016032">
    <property type="entry name" value="Sig_transdc_resp-reg_C-effctor"/>
</dbReference>
<evidence type="ECO:0000313" key="10">
    <source>
        <dbReference type="Proteomes" id="UP001501303"/>
    </source>
</evidence>
<dbReference type="PRINTS" id="PR00364">
    <property type="entry name" value="DISEASERSIST"/>
</dbReference>
<dbReference type="CDD" id="cd15831">
    <property type="entry name" value="BTAD"/>
    <property type="match status" value="1"/>
</dbReference>
<keyword evidence="2" id="KW-0902">Two-component regulatory system</keyword>
<evidence type="ECO:0000259" key="8">
    <source>
        <dbReference type="SMART" id="SM01043"/>
    </source>
</evidence>
<gene>
    <name evidence="9" type="ORF">GCM10009716_10290</name>
</gene>
<evidence type="ECO:0000313" key="9">
    <source>
        <dbReference type="EMBL" id="GAA1902355.1"/>
    </source>
</evidence>
<dbReference type="InterPro" id="IPR036388">
    <property type="entry name" value="WH-like_DNA-bd_sf"/>
</dbReference>
<dbReference type="SMART" id="SM00862">
    <property type="entry name" value="Trans_reg_C"/>
    <property type="match status" value="1"/>
</dbReference>
<dbReference type="SUPFAM" id="SSF52540">
    <property type="entry name" value="P-loop containing nucleoside triphosphate hydrolases"/>
    <property type="match status" value="1"/>
</dbReference>
<feature type="repeat" description="TPR" evidence="6">
    <location>
        <begin position="774"/>
        <end position="807"/>
    </location>
</feature>
<evidence type="ECO:0000256" key="4">
    <source>
        <dbReference type="ARBA" id="ARBA00023125"/>
    </source>
</evidence>
<dbReference type="Pfam" id="PF03704">
    <property type="entry name" value="BTAD"/>
    <property type="match status" value="1"/>
</dbReference>
<dbReference type="PROSITE" id="PS50005">
    <property type="entry name" value="TPR"/>
    <property type="match status" value="1"/>
</dbReference>
<dbReference type="InterPro" id="IPR051677">
    <property type="entry name" value="AfsR-DnrI-RedD_regulator"/>
</dbReference>
<evidence type="ECO:0000256" key="5">
    <source>
        <dbReference type="ARBA" id="ARBA00023163"/>
    </source>
</evidence>
<dbReference type="SUPFAM" id="SSF46894">
    <property type="entry name" value="C-terminal effector domain of the bipartite response regulators"/>
    <property type="match status" value="1"/>
</dbReference>
<dbReference type="Gene3D" id="3.40.50.300">
    <property type="entry name" value="P-loop containing nucleotide triphosphate hydrolases"/>
    <property type="match status" value="1"/>
</dbReference>
<proteinExistence type="inferred from homology"/>
<dbReference type="Proteomes" id="UP001501303">
    <property type="component" value="Unassembled WGS sequence"/>
</dbReference>
<name>A0ABP5A6G3_9ACTN</name>
<comment type="caution">
    <text evidence="9">The sequence shown here is derived from an EMBL/GenBank/DDBJ whole genome shotgun (WGS) entry which is preliminary data.</text>
</comment>
<dbReference type="EMBL" id="BAAAMJ010000009">
    <property type="protein sequence ID" value="GAA1902355.1"/>
    <property type="molecule type" value="Genomic_DNA"/>
</dbReference>
<evidence type="ECO:0000256" key="1">
    <source>
        <dbReference type="ARBA" id="ARBA00005820"/>
    </source>
</evidence>
<dbReference type="Gene3D" id="1.25.40.10">
    <property type="entry name" value="Tetratricopeptide repeat domain"/>
    <property type="match status" value="3"/>
</dbReference>
<dbReference type="InterPro" id="IPR019734">
    <property type="entry name" value="TPR_rpt"/>
</dbReference>
<dbReference type="RefSeq" id="WP_344259209.1">
    <property type="nucleotide sequence ID" value="NZ_BAAAMJ010000009.1"/>
</dbReference>
<evidence type="ECO:0000256" key="3">
    <source>
        <dbReference type="ARBA" id="ARBA00023015"/>
    </source>
</evidence>
<keyword evidence="3" id="KW-0805">Transcription regulation</keyword>
<sequence>MTPSDRPVTRLRFNILGPFEGWADGRQLRLGGALRERTLVMLLLETGSVLPVSRLVAAAWDEAPPNSAAHQIRKAVADLRQRIPGGSELITTTGPGYRIVVEEEQLDHAEFRAGVRAARAAVAEGKPESAVSRFGEALRLWRGPVMAGYGGQVVDAVSAVLEEQRLAAAEQFFELCLRLGESAELPNELVGRIKELTEQYPLSETLRGQLMLALYRTGRQADALAEYERIRLLLTEEMGVDPGPRLGGIFEQILQQRPEIGPSAAVAVPAVPSPVPAPVAISTATSFSSLPGDLSDFVGRDQEMRQLARAVAEGTRIVAIDGMGGSGKTALAVHAAHRLAERYPDGRLFVDLRGHTPGEEPLTAGVCLETLLRSAGLPAEQIPDDLSARTALWRAVTACRRMLMILDNAQDVAQTRPLLPSGPENLTLLTSRARLVDLDGARWLSLGVLPPEASVAFLRDALGAERVDAEPEPGAELVELCGHLPLALRIAAARLQNRPQWSLSFLAGRMRDESRKLGELRSADRSVAAALRLSMVSLDLHLQSSFRLVGLHPGRDIDPASAAALLGTDPERTEEILETLLDVHLLGSAERGRYAFHDLVRSFARSLCGPDTEKHDHEAVTRLLNYYIATAENACDLLFPKRPRLSHLLPDATTAYHTEFATADQALAWLDTNRVSLLAAVRLAGERQLHRHAACLPRSLSYHSHLRNYPGELLEAYRTSVDSARRLNEPALLVLVLTNLANLHWKLGNFFDGTTVLKEAREIAAGIEDREGVAYCLSQLGTFYNSLGRLEEALDSLTEAVRTHRELGAPAEEALALSNISSVLGRLGRFEKSAEAAAEALAVQERIGETNDKIDALANLSAAHLGLGRPERALECLEKAQDLCEMLRRPANTVVVLAHLADVWVRLGGLDRAAGYAERALRLAEANSSPVHRARVRNAAGRVADARGNHAEALRHHKEAYAVSARVMHRYEMLRSLDGMAAAAAGSGSFAEAAAHLAEADALAAEMNITTDRSCIF</sequence>
<dbReference type="PANTHER" id="PTHR35807">
    <property type="entry name" value="TRANSCRIPTIONAL REGULATOR REDD-RELATED"/>
    <property type="match status" value="1"/>
</dbReference>
<protein>
    <submittedName>
        <fullName evidence="9">BTAD domain-containing putative transcriptional regulator</fullName>
    </submittedName>
</protein>
<dbReference type="SUPFAM" id="SSF48452">
    <property type="entry name" value="TPR-like"/>
    <property type="match status" value="3"/>
</dbReference>
<keyword evidence="5" id="KW-0804">Transcription</keyword>
<feature type="domain" description="Bacterial transcriptional activator" evidence="8">
    <location>
        <begin position="106"/>
        <end position="254"/>
    </location>
</feature>
<accession>A0ABP5A6G3</accession>
<organism evidence="9 10">
    <name type="scientific">Streptomyces sodiiphilus</name>
    <dbReference type="NCBI Taxonomy" id="226217"/>
    <lineage>
        <taxon>Bacteria</taxon>
        <taxon>Bacillati</taxon>
        <taxon>Actinomycetota</taxon>
        <taxon>Actinomycetes</taxon>
        <taxon>Kitasatosporales</taxon>
        <taxon>Streptomycetaceae</taxon>
        <taxon>Streptomyces</taxon>
    </lineage>
</organism>
<keyword evidence="4" id="KW-0238">DNA-binding</keyword>
<keyword evidence="6" id="KW-0802">TPR repeat</keyword>
<feature type="domain" description="OmpR/PhoB-type" evidence="7">
    <location>
        <begin position="25"/>
        <end position="99"/>
    </location>
</feature>
<keyword evidence="10" id="KW-1185">Reference proteome</keyword>
<dbReference type="InterPro" id="IPR011990">
    <property type="entry name" value="TPR-like_helical_dom_sf"/>
</dbReference>
<dbReference type="InterPro" id="IPR001867">
    <property type="entry name" value="OmpR/PhoB-type_DNA-bd"/>
</dbReference>
<comment type="similarity">
    <text evidence="1">Belongs to the AfsR/DnrI/RedD regulatory family.</text>
</comment>
<dbReference type="Pfam" id="PF13424">
    <property type="entry name" value="TPR_12"/>
    <property type="match status" value="2"/>
</dbReference>
<dbReference type="PANTHER" id="PTHR35807:SF1">
    <property type="entry name" value="TRANSCRIPTIONAL REGULATOR REDD"/>
    <property type="match status" value="1"/>
</dbReference>
<dbReference type="SMART" id="SM01043">
    <property type="entry name" value="BTAD"/>
    <property type="match status" value="1"/>
</dbReference>
<evidence type="ECO:0000256" key="6">
    <source>
        <dbReference type="PROSITE-ProRule" id="PRU00339"/>
    </source>
</evidence>
<dbReference type="InterPro" id="IPR027417">
    <property type="entry name" value="P-loop_NTPase"/>
</dbReference>
<evidence type="ECO:0000256" key="2">
    <source>
        <dbReference type="ARBA" id="ARBA00023012"/>
    </source>
</evidence>
<dbReference type="InterPro" id="IPR005158">
    <property type="entry name" value="BTAD"/>
</dbReference>
<dbReference type="Gene3D" id="1.10.10.10">
    <property type="entry name" value="Winged helix-like DNA-binding domain superfamily/Winged helix DNA-binding domain"/>
    <property type="match status" value="1"/>
</dbReference>
<dbReference type="SMART" id="SM00028">
    <property type="entry name" value="TPR"/>
    <property type="match status" value="6"/>
</dbReference>
<reference evidence="10" key="1">
    <citation type="journal article" date="2019" name="Int. J. Syst. Evol. Microbiol.">
        <title>The Global Catalogue of Microorganisms (GCM) 10K type strain sequencing project: providing services to taxonomists for standard genome sequencing and annotation.</title>
        <authorList>
            <consortium name="The Broad Institute Genomics Platform"/>
            <consortium name="The Broad Institute Genome Sequencing Center for Infectious Disease"/>
            <person name="Wu L."/>
            <person name="Ma J."/>
        </authorList>
    </citation>
    <scope>NUCLEOTIDE SEQUENCE [LARGE SCALE GENOMIC DNA]</scope>
    <source>
        <strain evidence="10">JCM 13581</strain>
    </source>
</reference>
<evidence type="ECO:0000259" key="7">
    <source>
        <dbReference type="SMART" id="SM00862"/>
    </source>
</evidence>